<protein>
    <submittedName>
        <fullName evidence="1">DUF2188 domain-containing protein</fullName>
    </submittedName>
</protein>
<organism evidence="1 2">
    <name type="scientific">Larkinella terrae</name>
    <dbReference type="NCBI Taxonomy" id="2025311"/>
    <lineage>
        <taxon>Bacteria</taxon>
        <taxon>Pseudomonadati</taxon>
        <taxon>Bacteroidota</taxon>
        <taxon>Cytophagia</taxon>
        <taxon>Cytophagales</taxon>
        <taxon>Spirosomataceae</taxon>
        <taxon>Larkinella</taxon>
    </lineage>
</organism>
<name>A0A7K0EUY3_9BACT</name>
<dbReference type="Proteomes" id="UP000441754">
    <property type="component" value="Unassembled WGS sequence"/>
</dbReference>
<dbReference type="AlphaFoldDB" id="A0A7K0EUY3"/>
<accession>A0A7K0EUY3</accession>
<sequence length="71" mass="8233">MPWTKKDYPVSLKNFMAPVRNKAIEIANALLKEGWEEERAIPIATSRAEEWAANRHLKIRKEKAPERSKTS</sequence>
<reference evidence="1 2" key="1">
    <citation type="journal article" date="2018" name="Antonie Van Leeuwenhoek">
        <title>Larkinella terrae sp. nov., isolated from soil on Jeju Island, South Korea.</title>
        <authorList>
            <person name="Ten L.N."/>
            <person name="Jeon J."/>
            <person name="Park S.J."/>
            <person name="Park S."/>
            <person name="Lee S.Y."/>
            <person name="Kim M.K."/>
            <person name="Jung H.Y."/>
        </authorList>
    </citation>
    <scope>NUCLEOTIDE SEQUENCE [LARGE SCALE GENOMIC DNA]</scope>
    <source>
        <strain evidence="1 2">KCTC 52001</strain>
    </source>
</reference>
<gene>
    <name evidence="1" type="ORF">GJJ30_30290</name>
</gene>
<keyword evidence="2" id="KW-1185">Reference proteome</keyword>
<comment type="caution">
    <text evidence="1">The sequence shown here is derived from an EMBL/GenBank/DDBJ whole genome shotgun (WGS) entry which is preliminary data.</text>
</comment>
<dbReference type="EMBL" id="WJXZ01000015">
    <property type="protein sequence ID" value="MRS65620.1"/>
    <property type="molecule type" value="Genomic_DNA"/>
</dbReference>
<proteinExistence type="predicted"/>
<dbReference type="RefSeq" id="WP_154178982.1">
    <property type="nucleotide sequence ID" value="NZ_WJXZ01000015.1"/>
</dbReference>
<dbReference type="OrthoDB" id="8858565at2"/>
<evidence type="ECO:0000313" key="2">
    <source>
        <dbReference type="Proteomes" id="UP000441754"/>
    </source>
</evidence>
<evidence type="ECO:0000313" key="1">
    <source>
        <dbReference type="EMBL" id="MRS65620.1"/>
    </source>
</evidence>